<evidence type="ECO:0008006" key="3">
    <source>
        <dbReference type="Google" id="ProtNLM"/>
    </source>
</evidence>
<keyword evidence="2" id="KW-1185">Reference proteome</keyword>
<sequence>MSRLRYLVVSFAIGACASPPALGTPSECPSQDFSEFIEAFAESTEIQRAFTSYPLEIQQLDLKAEPEPRPFTRSLERHQVEFPVLPGQSERKAKSLELRVNPLASGHAELVLWKRDTDYQVSYFFRKNACWELERIEDGAL</sequence>
<dbReference type="AlphaFoldDB" id="A0A848LAG0"/>
<organism evidence="1 2">
    <name type="scientific">Pyxidicoccus fallax</name>
    <dbReference type="NCBI Taxonomy" id="394095"/>
    <lineage>
        <taxon>Bacteria</taxon>
        <taxon>Pseudomonadati</taxon>
        <taxon>Myxococcota</taxon>
        <taxon>Myxococcia</taxon>
        <taxon>Myxococcales</taxon>
        <taxon>Cystobacterineae</taxon>
        <taxon>Myxococcaceae</taxon>
        <taxon>Pyxidicoccus</taxon>
    </lineage>
</organism>
<proteinExistence type="predicted"/>
<dbReference type="EMBL" id="JABBJJ010000035">
    <property type="protein sequence ID" value="NMO15242.1"/>
    <property type="molecule type" value="Genomic_DNA"/>
</dbReference>
<dbReference type="PROSITE" id="PS51257">
    <property type="entry name" value="PROKAR_LIPOPROTEIN"/>
    <property type="match status" value="1"/>
</dbReference>
<comment type="caution">
    <text evidence="1">The sequence shown here is derived from an EMBL/GenBank/DDBJ whole genome shotgun (WGS) entry which is preliminary data.</text>
</comment>
<protein>
    <recommendedName>
        <fullName evidence="3">Lipoprotein</fullName>
    </recommendedName>
</protein>
<accession>A0A848LAG0</accession>
<reference evidence="1 2" key="1">
    <citation type="submission" date="2020-04" db="EMBL/GenBank/DDBJ databases">
        <title>Draft genome of Pyxidicoccus fallax type strain.</title>
        <authorList>
            <person name="Whitworth D.E."/>
        </authorList>
    </citation>
    <scope>NUCLEOTIDE SEQUENCE [LARGE SCALE GENOMIC DNA]</scope>
    <source>
        <strain evidence="1 2">DSM 14698</strain>
    </source>
</reference>
<dbReference type="RefSeq" id="WP_169344535.1">
    <property type="nucleotide sequence ID" value="NZ_JABBJJ010000035.1"/>
</dbReference>
<evidence type="ECO:0000313" key="2">
    <source>
        <dbReference type="Proteomes" id="UP000518300"/>
    </source>
</evidence>
<gene>
    <name evidence="1" type="ORF">HG543_10295</name>
</gene>
<evidence type="ECO:0000313" key="1">
    <source>
        <dbReference type="EMBL" id="NMO15242.1"/>
    </source>
</evidence>
<name>A0A848LAG0_9BACT</name>
<dbReference type="Proteomes" id="UP000518300">
    <property type="component" value="Unassembled WGS sequence"/>
</dbReference>